<protein>
    <submittedName>
        <fullName evidence="2">DUF1858 domain-containing protein</fullName>
    </submittedName>
</protein>
<gene>
    <name evidence="2" type="ORF">GXN74_01210</name>
</gene>
<organism evidence="2 3">
    <name type="scientific">Anaerotalea alkaliphila</name>
    <dbReference type="NCBI Taxonomy" id="2662126"/>
    <lineage>
        <taxon>Bacteria</taxon>
        <taxon>Bacillati</taxon>
        <taxon>Bacillota</taxon>
        <taxon>Clostridia</taxon>
        <taxon>Eubacteriales</taxon>
        <taxon>Anaerotalea</taxon>
    </lineage>
</organism>
<dbReference type="RefSeq" id="WP_162369096.1">
    <property type="nucleotide sequence ID" value="NZ_JAAEEH010000002.1"/>
</dbReference>
<dbReference type="NCBIfam" id="TIGR03980">
    <property type="entry name" value="prismane_assoc"/>
    <property type="match status" value="1"/>
</dbReference>
<dbReference type="InterPro" id="IPR015077">
    <property type="entry name" value="DUF1858"/>
</dbReference>
<evidence type="ECO:0000313" key="3">
    <source>
        <dbReference type="Proteomes" id="UP000461585"/>
    </source>
</evidence>
<dbReference type="PANTHER" id="PTHR39341:SF1">
    <property type="entry name" value="DUF1858 DOMAIN-CONTAINING PROTEIN"/>
    <property type="match status" value="1"/>
</dbReference>
<evidence type="ECO:0000313" key="2">
    <source>
        <dbReference type="EMBL" id="NDL66365.1"/>
    </source>
</evidence>
<dbReference type="InterPro" id="IPR023883">
    <property type="entry name" value="CHP03980_redox-disulphide"/>
</dbReference>
<dbReference type="InterPro" id="IPR038062">
    <property type="entry name" value="ScdA-like_N_sf"/>
</dbReference>
<dbReference type="AlphaFoldDB" id="A0A7X5HTG4"/>
<feature type="domain" description="DUF1858" evidence="1">
    <location>
        <begin position="4"/>
        <end position="57"/>
    </location>
</feature>
<dbReference type="Gene3D" id="1.10.3910.10">
    <property type="entry name" value="SP0561-like"/>
    <property type="match status" value="1"/>
</dbReference>
<reference evidence="2 3" key="1">
    <citation type="submission" date="2020-01" db="EMBL/GenBank/DDBJ databases">
        <title>Anaeroalcalibacter tamaniensis gen. nov., sp. nov., moderately halophilic strictly anaerobic fermenter bacterium from mud volcano of Taman peninsula.</title>
        <authorList>
            <person name="Frolova A."/>
            <person name="Merkel A.Y."/>
            <person name="Slobodkin A.I."/>
        </authorList>
    </citation>
    <scope>NUCLEOTIDE SEQUENCE [LARGE SCALE GENOMIC DNA]</scope>
    <source>
        <strain evidence="2 3">F-3ap</strain>
    </source>
</reference>
<proteinExistence type="predicted"/>
<comment type="caution">
    <text evidence="2">The sequence shown here is derived from an EMBL/GenBank/DDBJ whole genome shotgun (WGS) entry which is preliminary data.</text>
</comment>
<dbReference type="EMBL" id="JAAEEH010000002">
    <property type="protein sequence ID" value="NDL66365.1"/>
    <property type="molecule type" value="Genomic_DNA"/>
</dbReference>
<keyword evidence="3" id="KW-1185">Reference proteome</keyword>
<dbReference type="PANTHER" id="PTHR39341">
    <property type="entry name" value="BSL7085 PROTEIN"/>
    <property type="match status" value="1"/>
</dbReference>
<dbReference type="Pfam" id="PF08984">
    <property type="entry name" value="DUF1858"/>
    <property type="match status" value="1"/>
</dbReference>
<dbReference type="SUPFAM" id="SSF140683">
    <property type="entry name" value="SP0561-like"/>
    <property type="match status" value="1"/>
</dbReference>
<evidence type="ECO:0000259" key="1">
    <source>
        <dbReference type="Pfam" id="PF08984"/>
    </source>
</evidence>
<sequence length="67" mass="7322">MAQITKEMIIADILRVDQGIIPILMEAGMHCIGCPSSQGETLEEACMVHGMDVNELVKKINDHLASK</sequence>
<accession>A0A7X5HTG4</accession>
<dbReference type="Proteomes" id="UP000461585">
    <property type="component" value="Unassembled WGS sequence"/>
</dbReference>
<name>A0A7X5HTG4_9FIRM</name>